<evidence type="ECO:0000313" key="9">
    <source>
        <dbReference type="Proteomes" id="UP001634394"/>
    </source>
</evidence>
<proteinExistence type="inferred from homology"/>
<feature type="transmembrane region" description="Helical" evidence="7">
    <location>
        <begin position="79"/>
        <end position="103"/>
    </location>
</feature>
<dbReference type="GO" id="GO:0005436">
    <property type="term" value="F:sodium:phosphate symporter activity"/>
    <property type="evidence" value="ECO:0007669"/>
    <property type="project" value="UniProtKB-ARBA"/>
</dbReference>
<evidence type="ECO:0000256" key="6">
    <source>
        <dbReference type="ARBA" id="ARBA00023136"/>
    </source>
</evidence>
<feature type="transmembrane region" description="Helical" evidence="7">
    <location>
        <begin position="337"/>
        <end position="365"/>
    </location>
</feature>
<comment type="similarity">
    <text evidence="2">Belongs to the SLC34A transporter family.</text>
</comment>
<dbReference type="PANTHER" id="PTHR10010">
    <property type="entry name" value="SOLUTE CARRIER FAMILY 34 SODIUM PHOSPHATE , MEMBER 2-RELATED"/>
    <property type="match status" value="1"/>
</dbReference>
<keyword evidence="4 7" id="KW-0812">Transmembrane</keyword>
<feature type="transmembrane region" description="Helical" evidence="7">
    <location>
        <begin position="459"/>
        <end position="480"/>
    </location>
</feature>
<dbReference type="InterPro" id="IPR003841">
    <property type="entry name" value="Na/Pi_transpt"/>
</dbReference>
<feature type="transmembrane region" description="Helical" evidence="7">
    <location>
        <begin position="207"/>
        <end position="226"/>
    </location>
</feature>
<evidence type="ECO:0000256" key="1">
    <source>
        <dbReference type="ARBA" id="ARBA00004424"/>
    </source>
</evidence>
<dbReference type="NCBIfam" id="TIGR01013">
    <property type="entry name" value="2a58"/>
    <property type="match status" value="1"/>
</dbReference>
<protein>
    <submittedName>
        <fullName evidence="8">Uncharacterized protein</fullName>
    </submittedName>
</protein>
<keyword evidence="6 7" id="KW-0472">Membrane</keyword>
<evidence type="ECO:0000256" key="3">
    <source>
        <dbReference type="ARBA" id="ARBA00022475"/>
    </source>
</evidence>
<organism evidence="8 9">
    <name type="scientific">Sinanodonta woodiana</name>
    <name type="common">Chinese pond mussel</name>
    <name type="synonym">Anodonta woodiana</name>
    <dbReference type="NCBI Taxonomy" id="1069815"/>
    <lineage>
        <taxon>Eukaryota</taxon>
        <taxon>Metazoa</taxon>
        <taxon>Spiralia</taxon>
        <taxon>Lophotrochozoa</taxon>
        <taxon>Mollusca</taxon>
        <taxon>Bivalvia</taxon>
        <taxon>Autobranchia</taxon>
        <taxon>Heteroconchia</taxon>
        <taxon>Palaeoheterodonta</taxon>
        <taxon>Unionida</taxon>
        <taxon>Unionoidea</taxon>
        <taxon>Unionidae</taxon>
        <taxon>Unioninae</taxon>
        <taxon>Sinanodonta</taxon>
    </lineage>
</organism>
<feature type="transmembrane region" description="Helical" evidence="7">
    <location>
        <begin position="527"/>
        <end position="547"/>
    </location>
</feature>
<dbReference type="Proteomes" id="UP001634394">
    <property type="component" value="Unassembled WGS sequence"/>
</dbReference>
<dbReference type="AlphaFoldDB" id="A0ABD3WLL2"/>
<comment type="subcellular location">
    <subcellularLocation>
        <location evidence="1">Apical cell membrane</location>
        <topology evidence="1">Multi-pass membrane protein</topology>
    </subcellularLocation>
</comment>
<evidence type="ECO:0000256" key="2">
    <source>
        <dbReference type="ARBA" id="ARBA00005808"/>
    </source>
</evidence>
<comment type="caution">
    <text evidence="8">The sequence shown here is derived from an EMBL/GenBank/DDBJ whole genome shotgun (WGS) entry which is preliminary data.</text>
</comment>
<feature type="transmembrane region" description="Helical" evidence="7">
    <location>
        <begin position="124"/>
        <end position="145"/>
    </location>
</feature>
<name>A0ABD3WLL2_SINWO</name>
<dbReference type="PANTHER" id="PTHR10010:SF46">
    <property type="entry name" value="SODIUM-DEPENDENT PHOSPHATE TRANSPORT PROTEIN 2B"/>
    <property type="match status" value="1"/>
</dbReference>
<gene>
    <name evidence="8" type="ORF">ACJMK2_036732</name>
</gene>
<evidence type="ECO:0000256" key="4">
    <source>
        <dbReference type="ARBA" id="ARBA00022692"/>
    </source>
</evidence>
<evidence type="ECO:0000313" key="8">
    <source>
        <dbReference type="EMBL" id="KAL3873637.1"/>
    </source>
</evidence>
<keyword evidence="5 7" id="KW-1133">Transmembrane helix</keyword>
<sequence>MDESADISDTAQVTVFVRVIHDNFEGNKDKGFENGDVQSDSSEEDDISVEIDPWALPELNVEFTPWSELTGGQKMKRVFLHYILKIVLFFAALYLFISSLGFMGDAFKLLGGKTAGKVFQENNMLSNPVAGLMIGVLATVLLQSSSTTTTIIVSMVAEDVLTVKMAIPIVMGANIGTSITNTIVALGHISKKDEFRRAFAGATVHDMFNWLTVLVLLPLEVVTGYLEWLSGLLVGNLKLKADKGADKDFLQVIISPFTKLIIQIDKDVIENIAKGKNQYLDKSILKTCCDKTIKYLNKTVSEVINGTLVNSTKEYPDCKKPCEYMFRNVANVWSDTAIGALLLVFALVIMCACLFAIVKLLHSLLKGQMAVTIRKFVNANFPCKIFGYFTGYLAILLGAGFTILIQSSSVFTSSMTPLVGMGVISLDRMYPLTLGSNIGTTATGILAAMAQDVDKIPHALQISFCHLFFNITGILIFYPIPVLRLPIGAAKFLGTETAKYRWFSLVYLILMFFVMPAITFGLSEVSWIALTAVLVPIAVVVLVVAVVKCMQTRKPDILPRKFQNWKWLPEPLRSLEPYDRVIMKATGNCCCCRKCGCCKGIYVEAAPDKEHRVKPTVAVIDTIVTKF</sequence>
<dbReference type="NCBIfam" id="NF037997">
    <property type="entry name" value="Na_Pi_symport"/>
    <property type="match status" value="1"/>
</dbReference>
<keyword evidence="3" id="KW-1003">Cell membrane</keyword>
<reference evidence="8 9" key="1">
    <citation type="submission" date="2024-11" db="EMBL/GenBank/DDBJ databases">
        <title>Chromosome-level genome assembly of the freshwater bivalve Anodonta woodiana.</title>
        <authorList>
            <person name="Chen X."/>
        </authorList>
    </citation>
    <scope>NUCLEOTIDE SEQUENCE [LARGE SCALE GENOMIC DNA]</scope>
    <source>
        <strain evidence="8">MN2024</strain>
        <tissue evidence="8">Gills</tissue>
    </source>
</reference>
<feature type="transmembrane region" description="Helical" evidence="7">
    <location>
        <begin position="165"/>
        <end position="186"/>
    </location>
</feature>
<feature type="transmembrane region" description="Helical" evidence="7">
    <location>
        <begin position="385"/>
        <end position="405"/>
    </location>
</feature>
<dbReference type="Pfam" id="PF02690">
    <property type="entry name" value="Na_Pi_cotrans"/>
    <property type="match status" value="2"/>
</dbReference>
<evidence type="ECO:0000256" key="5">
    <source>
        <dbReference type="ARBA" id="ARBA00022989"/>
    </source>
</evidence>
<accession>A0ABD3WLL2</accession>
<dbReference type="EMBL" id="JBJQND010000006">
    <property type="protein sequence ID" value="KAL3873637.1"/>
    <property type="molecule type" value="Genomic_DNA"/>
</dbReference>
<evidence type="ECO:0000256" key="7">
    <source>
        <dbReference type="SAM" id="Phobius"/>
    </source>
</evidence>
<keyword evidence="9" id="KW-1185">Reference proteome</keyword>
<dbReference type="GO" id="GO:0016324">
    <property type="term" value="C:apical plasma membrane"/>
    <property type="evidence" value="ECO:0007669"/>
    <property type="project" value="UniProtKB-SubCell"/>
</dbReference>
<feature type="transmembrane region" description="Helical" evidence="7">
    <location>
        <begin position="500"/>
        <end position="521"/>
    </location>
</feature>